<keyword evidence="1" id="KW-1133">Transmembrane helix</keyword>
<evidence type="ECO:0000256" key="1">
    <source>
        <dbReference type="SAM" id="Phobius"/>
    </source>
</evidence>
<sequence length="88" mass="9430">MTLKTVAVVIFIAILASLGSALFHLVKHGDEEHSRKTAKALTYRIGLSLILFILLFVAFATGLFQPSGIGARMQQAHELSGNQPAANP</sequence>
<feature type="transmembrane region" description="Helical" evidence="1">
    <location>
        <begin position="45"/>
        <end position="64"/>
    </location>
</feature>
<dbReference type="InterPro" id="IPR021313">
    <property type="entry name" value="DUF2909"/>
</dbReference>
<protein>
    <submittedName>
        <fullName evidence="2">Twin transmembrane helix small protein</fullName>
    </submittedName>
</protein>
<reference evidence="2 3" key="1">
    <citation type="submission" date="2022-07" db="EMBL/GenBank/DDBJ databases">
        <title>Methylomonas rivi sp. nov., Methylomonas rosea sp. nov., Methylomonas aureus sp. nov. and Methylomonas subterranea sp. nov., four novel methanotrophs isolated from a freshwater creek and the deep terrestrial subsurface.</title>
        <authorList>
            <person name="Abin C."/>
            <person name="Sankaranarayanan K."/>
            <person name="Garner C."/>
            <person name="Sindelar R."/>
            <person name="Kotary K."/>
            <person name="Garner R."/>
            <person name="Barclay S."/>
            <person name="Lawson P."/>
            <person name="Krumholz L."/>
        </authorList>
    </citation>
    <scope>NUCLEOTIDE SEQUENCE [LARGE SCALE GENOMIC DNA]</scope>
    <source>
        <strain evidence="2 3">WSC-6</strain>
    </source>
</reference>
<keyword evidence="3" id="KW-1185">Reference proteome</keyword>
<dbReference type="EMBL" id="JANIBK010000098">
    <property type="protein sequence ID" value="MCQ8129787.1"/>
    <property type="molecule type" value="Genomic_DNA"/>
</dbReference>
<evidence type="ECO:0000313" key="3">
    <source>
        <dbReference type="Proteomes" id="UP001524586"/>
    </source>
</evidence>
<keyword evidence="1 2" id="KW-0812">Transmembrane</keyword>
<proteinExistence type="predicted"/>
<organism evidence="2 3">
    <name type="scientific">Methylomonas rivi</name>
    <dbReference type="NCBI Taxonomy" id="2952226"/>
    <lineage>
        <taxon>Bacteria</taxon>
        <taxon>Pseudomonadati</taxon>
        <taxon>Pseudomonadota</taxon>
        <taxon>Gammaproteobacteria</taxon>
        <taxon>Methylococcales</taxon>
        <taxon>Methylococcaceae</taxon>
        <taxon>Methylomonas</taxon>
    </lineage>
</organism>
<accession>A0ABT1U7F2</accession>
<dbReference type="NCBIfam" id="NF033233">
    <property type="entry name" value="twin_helix"/>
    <property type="match status" value="1"/>
</dbReference>
<dbReference type="Proteomes" id="UP001524586">
    <property type="component" value="Unassembled WGS sequence"/>
</dbReference>
<name>A0ABT1U7F2_9GAMM</name>
<evidence type="ECO:0000313" key="2">
    <source>
        <dbReference type="EMBL" id="MCQ8129787.1"/>
    </source>
</evidence>
<gene>
    <name evidence="2" type="ORF">NP596_15110</name>
</gene>
<comment type="caution">
    <text evidence="2">The sequence shown here is derived from an EMBL/GenBank/DDBJ whole genome shotgun (WGS) entry which is preliminary data.</text>
</comment>
<dbReference type="RefSeq" id="WP_256616215.1">
    <property type="nucleotide sequence ID" value="NZ_JANIBK010000098.1"/>
</dbReference>
<keyword evidence="1" id="KW-0472">Membrane</keyword>
<dbReference type="Pfam" id="PF11137">
    <property type="entry name" value="DUF2909"/>
    <property type="match status" value="1"/>
</dbReference>